<comment type="cofactor">
    <cofactor evidence="11">
        <name>Zn(2+)</name>
        <dbReference type="ChEBI" id="CHEBI:29105"/>
    </cofactor>
    <text evidence="11">Binds 1 zinc ion per subunit.</text>
</comment>
<dbReference type="EMBL" id="FNDK01000016">
    <property type="protein sequence ID" value="SDH94340.1"/>
    <property type="molecule type" value="Genomic_DNA"/>
</dbReference>
<name>A0A1G8GJ51_9BACI</name>
<dbReference type="InterPro" id="IPR007115">
    <property type="entry name" value="6-PTP_synth/QueD"/>
</dbReference>
<dbReference type="EC" id="4.1.2.50" evidence="3"/>
<dbReference type="UniPathway" id="UPA00391"/>
<accession>A0A1G8GJ51</accession>
<dbReference type="OrthoDB" id="9804698at2"/>
<dbReference type="InterPro" id="IPR038418">
    <property type="entry name" value="6-PTP_synth/QueD_sf"/>
</dbReference>
<dbReference type="STRING" id="568899.SAMN05192534_1163"/>
<evidence type="ECO:0000313" key="13">
    <source>
        <dbReference type="Proteomes" id="UP000199163"/>
    </source>
</evidence>
<evidence type="ECO:0000313" key="12">
    <source>
        <dbReference type="EMBL" id="SDH94340.1"/>
    </source>
</evidence>
<keyword evidence="5 11" id="KW-0479">Metal-binding</keyword>
<evidence type="ECO:0000256" key="1">
    <source>
        <dbReference type="ARBA" id="ARBA00005061"/>
    </source>
</evidence>
<feature type="binding site" evidence="11">
    <location>
        <position position="43"/>
    </location>
    <ligand>
        <name>Zn(2+)</name>
        <dbReference type="ChEBI" id="CHEBI:29105"/>
    </ligand>
</feature>
<dbReference type="GO" id="GO:0046872">
    <property type="term" value="F:metal ion binding"/>
    <property type="evidence" value="ECO:0007669"/>
    <property type="project" value="UniProtKB-KW"/>
</dbReference>
<dbReference type="Pfam" id="PF01242">
    <property type="entry name" value="PTPS"/>
    <property type="match status" value="1"/>
</dbReference>
<feature type="active site" description="Charge relay system" evidence="10">
    <location>
        <position position="132"/>
    </location>
</feature>
<dbReference type="Proteomes" id="UP000199163">
    <property type="component" value="Unassembled WGS sequence"/>
</dbReference>
<dbReference type="GO" id="GO:0070497">
    <property type="term" value="F:6-carboxytetrahydropterin synthase activity"/>
    <property type="evidence" value="ECO:0007669"/>
    <property type="project" value="UniProtKB-EC"/>
</dbReference>
<proteinExistence type="inferred from homology"/>
<evidence type="ECO:0000256" key="8">
    <source>
        <dbReference type="ARBA" id="ARBA00031449"/>
    </source>
</evidence>
<feature type="active site" description="Proton acceptor" evidence="10">
    <location>
        <position position="37"/>
    </location>
</feature>
<comment type="similarity">
    <text evidence="2">Belongs to the PTPS family. QueD subfamily.</text>
</comment>
<evidence type="ECO:0000256" key="3">
    <source>
        <dbReference type="ARBA" id="ARBA00012982"/>
    </source>
</evidence>
<keyword evidence="6 11" id="KW-0862">Zinc</keyword>
<dbReference type="PIRSF" id="PIRSF006113">
    <property type="entry name" value="PTP_synth"/>
    <property type="match status" value="1"/>
</dbReference>
<protein>
    <recommendedName>
        <fullName evidence="4">6-carboxy-5,6,7,8-tetrahydropterin synthase</fullName>
        <ecNumber evidence="3">4.1.2.50</ecNumber>
    </recommendedName>
    <alternativeName>
        <fullName evidence="8">Queuosine biosynthesis protein QueD</fullName>
    </alternativeName>
</protein>
<evidence type="ECO:0000256" key="6">
    <source>
        <dbReference type="ARBA" id="ARBA00022833"/>
    </source>
</evidence>
<organism evidence="12 13">
    <name type="scientific">Alteribacillus persepolensis</name>
    <dbReference type="NCBI Taxonomy" id="568899"/>
    <lineage>
        <taxon>Bacteria</taxon>
        <taxon>Bacillati</taxon>
        <taxon>Bacillota</taxon>
        <taxon>Bacilli</taxon>
        <taxon>Bacillales</taxon>
        <taxon>Bacillaceae</taxon>
        <taxon>Alteribacillus</taxon>
    </lineage>
</organism>
<feature type="binding site" evidence="11">
    <location>
        <position position="27"/>
    </location>
    <ligand>
        <name>Zn(2+)</name>
        <dbReference type="ChEBI" id="CHEBI:29105"/>
    </ligand>
</feature>
<evidence type="ECO:0000256" key="11">
    <source>
        <dbReference type="PIRSR" id="PIRSR006113-2"/>
    </source>
</evidence>
<sequence length="150" mass="17512">MLHQFYPQVLHDYRYELNKDMHLAAAHFIPASAAGKCTNIHGHTYVINITIAGDKLDRTGFLIDFKLLKDIVHKRFDHSLLNDHREFGDTDTSDPESFPTTEVVAKTIWEMIQRELDKLHNKPRCLQVLVRETPTSYVVYRPKEEDFSDE</sequence>
<comment type="catalytic activity">
    <reaction evidence="9">
        <text>7,8-dihydroneopterin 3'-triphosphate + H2O = 6-carboxy-5,6,7,8-tetrahydropterin + triphosphate + acetaldehyde + 2 H(+)</text>
        <dbReference type="Rhea" id="RHEA:27966"/>
        <dbReference type="ChEBI" id="CHEBI:15343"/>
        <dbReference type="ChEBI" id="CHEBI:15377"/>
        <dbReference type="ChEBI" id="CHEBI:15378"/>
        <dbReference type="ChEBI" id="CHEBI:18036"/>
        <dbReference type="ChEBI" id="CHEBI:58462"/>
        <dbReference type="ChEBI" id="CHEBI:61032"/>
        <dbReference type="EC" id="4.1.2.50"/>
    </reaction>
</comment>
<dbReference type="PANTHER" id="PTHR12589:SF7">
    <property type="entry name" value="6-PYRUVOYL TETRAHYDROBIOPTERIN SYNTHASE"/>
    <property type="match status" value="1"/>
</dbReference>
<evidence type="ECO:0000256" key="4">
    <source>
        <dbReference type="ARBA" id="ARBA00018141"/>
    </source>
</evidence>
<feature type="active site" description="Charge relay system" evidence="10">
    <location>
        <position position="78"/>
    </location>
</feature>
<gene>
    <name evidence="12" type="ORF">SAMN05192534_1163</name>
</gene>
<evidence type="ECO:0000256" key="9">
    <source>
        <dbReference type="ARBA" id="ARBA00048807"/>
    </source>
</evidence>
<reference evidence="12 13" key="1">
    <citation type="submission" date="2016-10" db="EMBL/GenBank/DDBJ databases">
        <authorList>
            <person name="de Groot N.N."/>
        </authorList>
    </citation>
    <scope>NUCLEOTIDE SEQUENCE [LARGE SCALE GENOMIC DNA]</scope>
    <source>
        <strain evidence="12 13">DSM 21632</strain>
    </source>
</reference>
<dbReference type="PANTHER" id="PTHR12589">
    <property type="entry name" value="PYRUVOYL TETRAHYDROBIOPTERIN SYNTHASE"/>
    <property type="match status" value="1"/>
</dbReference>
<dbReference type="SUPFAM" id="SSF55620">
    <property type="entry name" value="Tetrahydrobiopterin biosynthesis enzymes-like"/>
    <property type="match status" value="1"/>
</dbReference>
<evidence type="ECO:0000256" key="10">
    <source>
        <dbReference type="PIRSR" id="PIRSR006113-1"/>
    </source>
</evidence>
<keyword evidence="7" id="KW-0456">Lyase</keyword>
<dbReference type="Gene3D" id="3.30.479.10">
    <property type="entry name" value="6-pyruvoyl tetrahydropterin synthase/QueD"/>
    <property type="match status" value="1"/>
</dbReference>
<evidence type="ECO:0000256" key="5">
    <source>
        <dbReference type="ARBA" id="ARBA00022723"/>
    </source>
</evidence>
<dbReference type="NCBIfam" id="TIGR03367">
    <property type="entry name" value="queuosine_QueD"/>
    <property type="match status" value="1"/>
</dbReference>
<evidence type="ECO:0000256" key="2">
    <source>
        <dbReference type="ARBA" id="ARBA00008900"/>
    </source>
</evidence>
<comment type="pathway">
    <text evidence="1">Purine metabolism; 7-cyano-7-deazaguanine biosynthesis.</text>
</comment>
<evidence type="ECO:0000256" key="7">
    <source>
        <dbReference type="ARBA" id="ARBA00023239"/>
    </source>
</evidence>
<dbReference type="RefSeq" id="WP_091274404.1">
    <property type="nucleotide sequence ID" value="NZ_FNDK01000016.1"/>
</dbReference>
<feature type="binding site" evidence="11">
    <location>
        <position position="41"/>
    </location>
    <ligand>
        <name>Zn(2+)</name>
        <dbReference type="ChEBI" id="CHEBI:29105"/>
    </ligand>
</feature>
<keyword evidence="13" id="KW-1185">Reference proteome</keyword>
<dbReference type="AlphaFoldDB" id="A0A1G8GJ51"/>